<dbReference type="SUPFAM" id="SSF90123">
    <property type="entry name" value="ABC transporter transmembrane region"/>
    <property type="match status" value="1"/>
</dbReference>
<dbReference type="PANTHER" id="PTHR43394:SF1">
    <property type="entry name" value="ATP-BINDING CASSETTE SUB-FAMILY B MEMBER 10, MITOCHONDRIAL"/>
    <property type="match status" value="1"/>
</dbReference>
<evidence type="ECO:0000256" key="2">
    <source>
        <dbReference type="ARBA" id="ARBA00022692"/>
    </source>
</evidence>
<dbReference type="AlphaFoldDB" id="A0A816GLQ0"/>
<dbReference type="PANTHER" id="PTHR43394">
    <property type="entry name" value="ATP-DEPENDENT PERMEASE MDL1, MITOCHONDRIAL"/>
    <property type="match status" value="1"/>
</dbReference>
<dbReference type="EMBL" id="CAJNOR010013731">
    <property type="protein sequence ID" value="CAF1674915.1"/>
    <property type="molecule type" value="Genomic_DNA"/>
</dbReference>
<proteinExistence type="predicted"/>
<comment type="subcellular location">
    <subcellularLocation>
        <location evidence="1">Membrane</location>
        <topology evidence="1">Multi-pass membrane protein</topology>
    </subcellularLocation>
</comment>
<accession>A0A816GLQ0</accession>
<dbReference type="PROSITE" id="PS50929">
    <property type="entry name" value="ABC_TM1F"/>
    <property type="match status" value="1"/>
</dbReference>
<dbReference type="GO" id="GO:0015421">
    <property type="term" value="F:ABC-type oligopeptide transporter activity"/>
    <property type="evidence" value="ECO:0007669"/>
    <property type="project" value="TreeGrafter"/>
</dbReference>
<dbReference type="Gene3D" id="3.40.50.300">
    <property type="entry name" value="P-loop containing nucleotide triphosphate hydrolases"/>
    <property type="match status" value="1"/>
</dbReference>
<evidence type="ECO:0000313" key="8">
    <source>
        <dbReference type="Proteomes" id="UP000663828"/>
    </source>
</evidence>
<feature type="domain" description="ABC transmembrane type-1" evidence="6">
    <location>
        <begin position="95"/>
        <end position="218"/>
    </location>
</feature>
<evidence type="ECO:0000259" key="6">
    <source>
        <dbReference type="PROSITE" id="PS50929"/>
    </source>
</evidence>
<evidence type="ECO:0000256" key="1">
    <source>
        <dbReference type="ARBA" id="ARBA00004141"/>
    </source>
</evidence>
<keyword evidence="4 5" id="KW-0472">Membrane</keyword>
<evidence type="ECO:0000256" key="5">
    <source>
        <dbReference type="SAM" id="Phobius"/>
    </source>
</evidence>
<gene>
    <name evidence="7" type="ORF">XAT740_LOCUS59399</name>
</gene>
<keyword evidence="2 5" id="KW-0812">Transmembrane</keyword>
<dbReference type="Proteomes" id="UP000663828">
    <property type="component" value="Unassembled WGS sequence"/>
</dbReference>
<feature type="non-terminal residue" evidence="7">
    <location>
        <position position="1"/>
    </location>
</feature>
<evidence type="ECO:0000256" key="3">
    <source>
        <dbReference type="ARBA" id="ARBA00022989"/>
    </source>
</evidence>
<organism evidence="7 8">
    <name type="scientific">Adineta ricciae</name>
    <name type="common">Rotifer</name>
    <dbReference type="NCBI Taxonomy" id="249248"/>
    <lineage>
        <taxon>Eukaryota</taxon>
        <taxon>Metazoa</taxon>
        <taxon>Spiralia</taxon>
        <taxon>Gnathifera</taxon>
        <taxon>Rotifera</taxon>
        <taxon>Eurotatoria</taxon>
        <taxon>Bdelloidea</taxon>
        <taxon>Adinetida</taxon>
        <taxon>Adinetidae</taxon>
        <taxon>Adineta</taxon>
    </lineage>
</organism>
<name>A0A816GLQ0_ADIRI</name>
<keyword evidence="3 5" id="KW-1133">Transmembrane helix</keyword>
<dbReference type="InterPro" id="IPR027417">
    <property type="entry name" value="P-loop_NTPase"/>
</dbReference>
<evidence type="ECO:0000313" key="7">
    <source>
        <dbReference type="EMBL" id="CAF1674915.1"/>
    </source>
</evidence>
<dbReference type="GO" id="GO:0005524">
    <property type="term" value="F:ATP binding"/>
    <property type="evidence" value="ECO:0007669"/>
    <property type="project" value="InterPro"/>
</dbReference>
<evidence type="ECO:0000256" key="4">
    <source>
        <dbReference type="ARBA" id="ARBA00023136"/>
    </source>
</evidence>
<dbReference type="InterPro" id="IPR011527">
    <property type="entry name" value="ABC1_TM_dom"/>
</dbReference>
<sequence>RTTIVIAHRLSTIQNADHIYVLDKGSVIEEGTHETLMSKEDGRYKTMLKTQEMTRITDQDQDDLMNIGTAIATDGKQLSQRADASKIDIGSVADQFVCFTITGSKLVRRIRSQAFACLLRQEVAYFDRSENSSGAIYARLASNATALQDMIGTRLGAICEALALSGFGLLFGFTFSWQLTLISVLLFSIQLTVSGICIHLSAQLKEKCDQYSSRANSVGPSLFEPF</sequence>
<feature type="transmembrane region" description="Helical" evidence="5">
    <location>
        <begin position="181"/>
        <end position="202"/>
    </location>
</feature>
<reference evidence="7" key="1">
    <citation type="submission" date="2021-02" db="EMBL/GenBank/DDBJ databases">
        <authorList>
            <person name="Nowell W R."/>
        </authorList>
    </citation>
    <scope>NUCLEOTIDE SEQUENCE</scope>
</reference>
<dbReference type="InterPro" id="IPR039421">
    <property type="entry name" value="Type_1_exporter"/>
</dbReference>
<dbReference type="Gene3D" id="1.20.1560.10">
    <property type="entry name" value="ABC transporter type 1, transmembrane domain"/>
    <property type="match status" value="1"/>
</dbReference>
<feature type="transmembrane region" description="Helical" evidence="5">
    <location>
        <begin position="155"/>
        <end position="175"/>
    </location>
</feature>
<dbReference type="InterPro" id="IPR036640">
    <property type="entry name" value="ABC1_TM_sf"/>
</dbReference>
<dbReference type="GO" id="GO:0016020">
    <property type="term" value="C:membrane"/>
    <property type="evidence" value="ECO:0007669"/>
    <property type="project" value="UniProtKB-SubCell"/>
</dbReference>
<dbReference type="Pfam" id="PF00664">
    <property type="entry name" value="ABC_membrane"/>
    <property type="match status" value="1"/>
</dbReference>
<keyword evidence="8" id="KW-1185">Reference proteome</keyword>
<protein>
    <recommendedName>
        <fullName evidence="6">ABC transmembrane type-1 domain-containing protein</fullName>
    </recommendedName>
</protein>
<dbReference type="SUPFAM" id="SSF52540">
    <property type="entry name" value="P-loop containing nucleoside triphosphate hydrolases"/>
    <property type="match status" value="1"/>
</dbReference>
<comment type="caution">
    <text evidence="7">The sequence shown here is derived from an EMBL/GenBank/DDBJ whole genome shotgun (WGS) entry which is preliminary data.</text>
</comment>